<dbReference type="STRING" id="797277.SAMN05216198_2955"/>
<organism evidence="2 3">
    <name type="scientific">Halopseudomonas litoralis</name>
    <dbReference type="NCBI Taxonomy" id="797277"/>
    <lineage>
        <taxon>Bacteria</taxon>
        <taxon>Pseudomonadati</taxon>
        <taxon>Pseudomonadota</taxon>
        <taxon>Gammaproteobacteria</taxon>
        <taxon>Pseudomonadales</taxon>
        <taxon>Pseudomonadaceae</taxon>
        <taxon>Halopseudomonas</taxon>
    </lineage>
</organism>
<name>A0A1H1VK70_9GAMM</name>
<dbReference type="AlphaFoldDB" id="A0A1H1VK70"/>
<evidence type="ECO:0000313" key="3">
    <source>
        <dbReference type="Proteomes" id="UP000243426"/>
    </source>
</evidence>
<protein>
    <submittedName>
        <fullName evidence="2">Uncharacterized protein</fullName>
    </submittedName>
</protein>
<evidence type="ECO:0000256" key="1">
    <source>
        <dbReference type="SAM" id="Coils"/>
    </source>
</evidence>
<keyword evidence="3" id="KW-1185">Reference proteome</keyword>
<evidence type="ECO:0000313" key="2">
    <source>
        <dbReference type="EMBL" id="SDS85192.1"/>
    </source>
</evidence>
<keyword evidence="1" id="KW-0175">Coiled coil</keyword>
<sequence length="236" mass="26072">MARLTTSKSITTQQVIDNTRFLSSQNLRSVQTKLTAAKGELIKLANTNVLSEFLSEQEKAVLRSAAGIVNSVNVRVAAAKEKKQRAEKQCQADLDARIKTAFRLAQHAFTLPTGSTAECLDVIRVALILNELKVLNSFNSAEEFSIELIARVRRAPSPGKTIGETLQHEAKRVAKDIPRCIQDYIVYDHNDCEVQAVLDALGARVAEARPRVIEQRAAVLHVWLDALESCGREVRA</sequence>
<gene>
    <name evidence="2" type="ORF">SAMN05216198_2955</name>
</gene>
<dbReference type="Proteomes" id="UP000243426">
    <property type="component" value="Chromosome I"/>
</dbReference>
<accession>A0A1H1VK70</accession>
<dbReference type="RefSeq" id="WP_090274549.1">
    <property type="nucleotide sequence ID" value="NZ_LT629748.1"/>
</dbReference>
<reference evidence="3" key="1">
    <citation type="submission" date="2016-10" db="EMBL/GenBank/DDBJ databases">
        <authorList>
            <person name="Varghese N."/>
            <person name="Submissions S."/>
        </authorList>
    </citation>
    <scope>NUCLEOTIDE SEQUENCE [LARGE SCALE GENOMIC DNA]</scope>
    <source>
        <strain evidence="3">2SM5</strain>
    </source>
</reference>
<dbReference type="EMBL" id="LT629748">
    <property type="protein sequence ID" value="SDS85192.1"/>
    <property type="molecule type" value="Genomic_DNA"/>
</dbReference>
<feature type="coiled-coil region" evidence="1">
    <location>
        <begin position="69"/>
        <end position="96"/>
    </location>
</feature>
<proteinExistence type="predicted"/>
<dbReference type="OrthoDB" id="6986405at2"/>